<dbReference type="Pfam" id="PF00189">
    <property type="entry name" value="Ribosomal_S3_C"/>
    <property type="match status" value="1"/>
</dbReference>
<evidence type="ECO:0000313" key="13">
    <source>
        <dbReference type="Proteomes" id="UP000190774"/>
    </source>
</evidence>
<dbReference type="AlphaFoldDB" id="A0A1T4YXA2"/>
<dbReference type="Gene3D" id="3.30.1140.32">
    <property type="entry name" value="Ribosomal protein S3, C-terminal domain"/>
    <property type="match status" value="1"/>
</dbReference>
<dbReference type="InterPro" id="IPR005704">
    <property type="entry name" value="Ribosomal_uS3_bac-typ"/>
</dbReference>
<dbReference type="Proteomes" id="UP000190774">
    <property type="component" value="Unassembled WGS sequence"/>
</dbReference>
<dbReference type="GO" id="GO:0003735">
    <property type="term" value="F:structural constituent of ribosome"/>
    <property type="evidence" value="ECO:0007669"/>
    <property type="project" value="InterPro"/>
</dbReference>
<evidence type="ECO:0000256" key="7">
    <source>
        <dbReference type="ARBA" id="ARBA00035257"/>
    </source>
</evidence>
<keyword evidence="13" id="KW-1185">Reference proteome</keyword>
<protein>
    <recommendedName>
        <fullName evidence="7 8">Small ribosomal subunit protein uS3</fullName>
    </recommendedName>
</protein>
<dbReference type="GO" id="GO:0019843">
    <property type="term" value="F:rRNA binding"/>
    <property type="evidence" value="ECO:0007669"/>
    <property type="project" value="UniProtKB-UniRule"/>
</dbReference>
<dbReference type="RefSeq" id="WP_078815573.1">
    <property type="nucleotide sequence ID" value="NZ_FUYE01000020.1"/>
</dbReference>
<dbReference type="InterPro" id="IPR018280">
    <property type="entry name" value="Ribosomal_uS3_CS"/>
</dbReference>
<evidence type="ECO:0000256" key="2">
    <source>
        <dbReference type="ARBA" id="ARBA00022730"/>
    </source>
</evidence>
<dbReference type="FunFam" id="3.30.300.20:FF:000001">
    <property type="entry name" value="30S ribosomal protein S3"/>
    <property type="match status" value="1"/>
</dbReference>
<dbReference type="SUPFAM" id="SSF54814">
    <property type="entry name" value="Prokaryotic type KH domain (KH-domain type II)"/>
    <property type="match status" value="1"/>
</dbReference>
<comment type="function">
    <text evidence="6 8">Binds the lower part of the 30S subunit head. Binds mRNA in the 70S ribosome, positioning it for translation.</text>
</comment>
<comment type="similarity">
    <text evidence="1 8 9">Belongs to the universal ribosomal protein uS3 family.</text>
</comment>
<evidence type="ECO:0000259" key="11">
    <source>
        <dbReference type="PROSITE" id="PS50823"/>
    </source>
</evidence>
<dbReference type="PROSITE" id="PS00548">
    <property type="entry name" value="RIBOSOMAL_S3"/>
    <property type="match status" value="1"/>
</dbReference>
<keyword evidence="5 8" id="KW-0687">Ribonucleoprotein</keyword>
<dbReference type="SUPFAM" id="SSF54821">
    <property type="entry name" value="Ribosomal protein S3 C-terminal domain"/>
    <property type="match status" value="1"/>
</dbReference>
<evidence type="ECO:0000256" key="5">
    <source>
        <dbReference type="ARBA" id="ARBA00023274"/>
    </source>
</evidence>
<keyword evidence="2 8" id="KW-0699">rRNA-binding</keyword>
<feature type="region of interest" description="Disordered" evidence="10">
    <location>
        <begin position="205"/>
        <end position="272"/>
    </location>
</feature>
<dbReference type="GO" id="GO:0022627">
    <property type="term" value="C:cytosolic small ribosomal subunit"/>
    <property type="evidence" value="ECO:0007669"/>
    <property type="project" value="TreeGrafter"/>
</dbReference>
<feature type="domain" description="KH type-2" evidence="11">
    <location>
        <begin position="39"/>
        <end position="108"/>
    </location>
</feature>
<dbReference type="InterPro" id="IPR004087">
    <property type="entry name" value="KH_dom"/>
</dbReference>
<dbReference type="STRING" id="48467.SAMN02745166_04437"/>
<dbReference type="InterPro" id="IPR015946">
    <property type="entry name" value="KH_dom-like_a/b"/>
</dbReference>
<comment type="subunit">
    <text evidence="8">Part of the 30S ribosomal subunit. Forms a tight complex with proteins S10 and S14.</text>
</comment>
<name>A0A1T4YXA2_9BACT</name>
<evidence type="ECO:0000256" key="8">
    <source>
        <dbReference type="HAMAP-Rule" id="MF_01309"/>
    </source>
</evidence>
<dbReference type="InterPro" id="IPR036419">
    <property type="entry name" value="Ribosomal_S3_C_sf"/>
</dbReference>
<dbReference type="PROSITE" id="PS50823">
    <property type="entry name" value="KH_TYPE_2"/>
    <property type="match status" value="1"/>
</dbReference>
<dbReference type="InterPro" id="IPR009019">
    <property type="entry name" value="KH_sf_prok-type"/>
</dbReference>
<dbReference type="NCBIfam" id="TIGR01009">
    <property type="entry name" value="rpsC_bact"/>
    <property type="match status" value="1"/>
</dbReference>
<organism evidence="12 13">
    <name type="scientific">Prosthecobacter debontii</name>
    <dbReference type="NCBI Taxonomy" id="48467"/>
    <lineage>
        <taxon>Bacteria</taxon>
        <taxon>Pseudomonadati</taxon>
        <taxon>Verrucomicrobiota</taxon>
        <taxon>Verrucomicrobiia</taxon>
        <taxon>Verrucomicrobiales</taxon>
        <taxon>Verrucomicrobiaceae</taxon>
        <taxon>Prosthecobacter</taxon>
    </lineage>
</organism>
<evidence type="ECO:0000256" key="6">
    <source>
        <dbReference type="ARBA" id="ARBA00024998"/>
    </source>
</evidence>
<evidence type="ECO:0000313" key="12">
    <source>
        <dbReference type="EMBL" id="SKB06273.1"/>
    </source>
</evidence>
<dbReference type="PANTHER" id="PTHR11760:SF19">
    <property type="entry name" value="SMALL RIBOSOMAL SUBUNIT PROTEIN US3C"/>
    <property type="match status" value="1"/>
</dbReference>
<dbReference type="InterPro" id="IPR004044">
    <property type="entry name" value="KH_dom_type_2"/>
</dbReference>
<evidence type="ECO:0000256" key="4">
    <source>
        <dbReference type="ARBA" id="ARBA00022980"/>
    </source>
</evidence>
<dbReference type="PANTHER" id="PTHR11760">
    <property type="entry name" value="30S/40S RIBOSOMAL PROTEIN S3"/>
    <property type="match status" value="1"/>
</dbReference>
<feature type="compositionally biased region" description="Gly residues" evidence="10">
    <location>
        <begin position="226"/>
        <end position="236"/>
    </location>
</feature>
<keyword evidence="3 8" id="KW-0694">RNA-binding</keyword>
<keyword evidence="4 8" id="KW-0689">Ribosomal protein</keyword>
<dbReference type="InterPro" id="IPR001351">
    <property type="entry name" value="Ribosomal_uS3_C"/>
</dbReference>
<evidence type="ECO:0000256" key="3">
    <source>
        <dbReference type="ARBA" id="ARBA00022884"/>
    </source>
</evidence>
<dbReference type="Pfam" id="PF07650">
    <property type="entry name" value="KH_2"/>
    <property type="match status" value="1"/>
</dbReference>
<evidence type="ECO:0000256" key="10">
    <source>
        <dbReference type="SAM" id="MobiDB-lite"/>
    </source>
</evidence>
<dbReference type="SMART" id="SM00322">
    <property type="entry name" value="KH"/>
    <property type="match status" value="1"/>
</dbReference>
<dbReference type="GO" id="GO:0006412">
    <property type="term" value="P:translation"/>
    <property type="evidence" value="ECO:0007669"/>
    <property type="project" value="UniProtKB-UniRule"/>
</dbReference>
<reference evidence="13" key="1">
    <citation type="submission" date="2017-02" db="EMBL/GenBank/DDBJ databases">
        <authorList>
            <person name="Varghese N."/>
            <person name="Submissions S."/>
        </authorList>
    </citation>
    <scope>NUCLEOTIDE SEQUENCE [LARGE SCALE GENOMIC DNA]</scope>
    <source>
        <strain evidence="13">ATCC 700200</strain>
    </source>
</reference>
<sequence length="272" mass="30211">MGQKVNPIGFRLAVTKDWRSKWYAPEKEYAEALHSDLAIRKYLKEKLMQAALSKIIIERAWNQVRVTLHTARPGLVIGRKGQEIEVMSQKVSEMCGGKQVKIDIFEIKQPELDAQLIAESVAVQLERRISFRRAMKRAVQTAMDMGGEGIRIRVAGRLGGADIARAEQYRQGKVPLQTLRIPIDYGFTEAKTVYGIIGVKVWMNRGNAPENTTPRNERRRDRGDRNSGGGAGGVGRRGGDRPGGPRSYNQQQQAPQQSQPQAQPEAAAPAAV</sequence>
<dbReference type="GO" id="GO:0003729">
    <property type="term" value="F:mRNA binding"/>
    <property type="evidence" value="ECO:0007669"/>
    <property type="project" value="UniProtKB-UniRule"/>
</dbReference>
<dbReference type="InterPro" id="IPR057258">
    <property type="entry name" value="Ribosomal_uS3"/>
</dbReference>
<dbReference type="Gene3D" id="3.30.300.20">
    <property type="match status" value="1"/>
</dbReference>
<feature type="compositionally biased region" description="Basic and acidic residues" evidence="10">
    <location>
        <begin position="215"/>
        <end position="225"/>
    </location>
</feature>
<accession>A0A1T4YXA2</accession>
<feature type="compositionally biased region" description="Low complexity" evidence="10">
    <location>
        <begin position="244"/>
        <end position="272"/>
    </location>
</feature>
<dbReference type="CDD" id="cd02412">
    <property type="entry name" value="KH-II_30S_S3"/>
    <property type="match status" value="1"/>
</dbReference>
<proteinExistence type="inferred from homology"/>
<gene>
    <name evidence="8" type="primary">rpsC</name>
    <name evidence="12" type="ORF">SAMN02745166_04437</name>
</gene>
<evidence type="ECO:0000256" key="1">
    <source>
        <dbReference type="ARBA" id="ARBA00010761"/>
    </source>
</evidence>
<evidence type="ECO:0000256" key="9">
    <source>
        <dbReference type="RuleBase" id="RU003624"/>
    </source>
</evidence>
<dbReference type="OrthoDB" id="9806396at2"/>
<dbReference type="EMBL" id="FUYE01000020">
    <property type="protein sequence ID" value="SKB06273.1"/>
    <property type="molecule type" value="Genomic_DNA"/>
</dbReference>
<dbReference type="HAMAP" id="MF_01309_B">
    <property type="entry name" value="Ribosomal_uS3_B"/>
    <property type="match status" value="1"/>
</dbReference>